<dbReference type="InterPro" id="IPR036282">
    <property type="entry name" value="Glutathione-S-Trfase_C_sf"/>
</dbReference>
<dbReference type="PROSITE" id="PS50405">
    <property type="entry name" value="GST_CTER"/>
    <property type="match status" value="1"/>
</dbReference>
<organism evidence="2 3">
    <name type="scientific">Monoraphidium neglectum</name>
    <dbReference type="NCBI Taxonomy" id="145388"/>
    <lineage>
        <taxon>Eukaryota</taxon>
        <taxon>Viridiplantae</taxon>
        <taxon>Chlorophyta</taxon>
        <taxon>core chlorophytes</taxon>
        <taxon>Chlorophyceae</taxon>
        <taxon>CS clade</taxon>
        <taxon>Sphaeropleales</taxon>
        <taxon>Selenastraceae</taxon>
        <taxon>Monoraphidium</taxon>
    </lineage>
</organism>
<dbReference type="Proteomes" id="UP000054498">
    <property type="component" value="Unassembled WGS sequence"/>
</dbReference>
<dbReference type="KEGG" id="mng:MNEG_2241"/>
<proteinExistence type="predicted"/>
<keyword evidence="2" id="KW-0808">Transferase</keyword>
<sequence>MYRAMDVSERARQIKQIAFQLDVLESICAGPYLAGDQITTADSAVFPTVVFMVQMLPDVFGWADVFAGRPKLAAWWRALQDDPAAARVIGEVQGGLKGWVDRDRWTELGIREQVKDTSYQWAY</sequence>
<dbReference type="SUPFAM" id="SSF47616">
    <property type="entry name" value="GST C-terminal domain-like"/>
    <property type="match status" value="1"/>
</dbReference>
<dbReference type="Pfam" id="PF13410">
    <property type="entry name" value="GST_C_2"/>
    <property type="match status" value="1"/>
</dbReference>
<dbReference type="GeneID" id="25735119"/>
<dbReference type="STRING" id="145388.A0A0D2K5V1"/>
<dbReference type="EMBL" id="KK100465">
    <property type="protein sequence ID" value="KIZ05723.1"/>
    <property type="molecule type" value="Genomic_DNA"/>
</dbReference>
<evidence type="ECO:0000313" key="3">
    <source>
        <dbReference type="Proteomes" id="UP000054498"/>
    </source>
</evidence>
<dbReference type="InterPro" id="IPR010987">
    <property type="entry name" value="Glutathione-S-Trfase_C-like"/>
</dbReference>
<evidence type="ECO:0000259" key="1">
    <source>
        <dbReference type="PROSITE" id="PS50405"/>
    </source>
</evidence>
<feature type="domain" description="GST C-terminal" evidence="1">
    <location>
        <begin position="1"/>
        <end position="108"/>
    </location>
</feature>
<protein>
    <submittedName>
        <fullName evidence="2">Glutathione S-transferase</fullName>
    </submittedName>
</protein>
<gene>
    <name evidence="2" type="ORF">MNEG_2241</name>
</gene>
<dbReference type="OrthoDB" id="422574at2759"/>
<dbReference type="RefSeq" id="XP_013904742.1">
    <property type="nucleotide sequence ID" value="XM_014049288.1"/>
</dbReference>
<keyword evidence="3" id="KW-1185">Reference proteome</keyword>
<dbReference type="GO" id="GO:0016740">
    <property type="term" value="F:transferase activity"/>
    <property type="evidence" value="ECO:0007669"/>
    <property type="project" value="UniProtKB-KW"/>
</dbReference>
<reference evidence="2 3" key="1">
    <citation type="journal article" date="2013" name="BMC Genomics">
        <title>Reconstruction of the lipid metabolism for the microalga Monoraphidium neglectum from its genome sequence reveals characteristics suitable for biofuel production.</title>
        <authorList>
            <person name="Bogen C."/>
            <person name="Al-Dilaimi A."/>
            <person name="Albersmeier A."/>
            <person name="Wichmann J."/>
            <person name="Grundmann M."/>
            <person name="Rupp O."/>
            <person name="Lauersen K.J."/>
            <person name="Blifernez-Klassen O."/>
            <person name="Kalinowski J."/>
            <person name="Goesmann A."/>
            <person name="Mussgnug J.H."/>
            <person name="Kruse O."/>
        </authorList>
    </citation>
    <scope>NUCLEOTIDE SEQUENCE [LARGE SCALE GENOMIC DNA]</scope>
    <source>
        <strain evidence="2 3">SAG 48.87</strain>
    </source>
</reference>
<dbReference type="Gene3D" id="1.20.1050.10">
    <property type="match status" value="1"/>
</dbReference>
<dbReference type="AlphaFoldDB" id="A0A0D2K5V1"/>
<evidence type="ECO:0000313" key="2">
    <source>
        <dbReference type="EMBL" id="KIZ05723.1"/>
    </source>
</evidence>
<dbReference type="CDD" id="cd00299">
    <property type="entry name" value="GST_C_family"/>
    <property type="match status" value="1"/>
</dbReference>
<accession>A0A0D2K5V1</accession>
<name>A0A0D2K5V1_9CHLO</name>